<keyword evidence="4" id="KW-1185">Reference proteome</keyword>
<sequence length="187" mass="19733">MKTPTNTCESTCRHQVGAVLPVALIFLVILTIIGVTAMNTSVLDTMMASNTQFQTRALGDAEVVLVEGEDDVVAITTDAVPLDWNTTGDYYYDATATSTETIDPSDWDWTFTTQTAADGASLYVVQYGGREPIPGNTGGYGGSVAYGGAGGGAAGSYVYVFQVTTQADSSRGARRIVQSVYVTDQEP</sequence>
<name>A0A369C7I8_9GAMM</name>
<keyword evidence="1" id="KW-1133">Transmembrane helix</keyword>
<dbReference type="EMBL" id="QPJY01000006">
    <property type="protein sequence ID" value="RCX29879.1"/>
    <property type="molecule type" value="Genomic_DNA"/>
</dbReference>
<protein>
    <submittedName>
        <fullName evidence="3">Tfp pilus assembly protein PilX</fullName>
    </submittedName>
</protein>
<feature type="domain" description="Type 4 fimbrial biogenesis protein PilX N-terminal" evidence="2">
    <location>
        <begin position="17"/>
        <end position="63"/>
    </location>
</feature>
<dbReference type="Proteomes" id="UP000252707">
    <property type="component" value="Unassembled WGS sequence"/>
</dbReference>
<comment type="caution">
    <text evidence="3">The sequence shown here is derived from an EMBL/GenBank/DDBJ whole genome shotgun (WGS) entry which is preliminary data.</text>
</comment>
<evidence type="ECO:0000313" key="3">
    <source>
        <dbReference type="EMBL" id="RCX29879.1"/>
    </source>
</evidence>
<reference evidence="3 4" key="1">
    <citation type="submission" date="2018-07" db="EMBL/GenBank/DDBJ databases">
        <title>Genomic Encyclopedia of Type Strains, Phase IV (KMG-IV): sequencing the most valuable type-strain genomes for metagenomic binning, comparative biology and taxonomic classification.</title>
        <authorList>
            <person name="Goeker M."/>
        </authorList>
    </citation>
    <scope>NUCLEOTIDE SEQUENCE [LARGE SCALE GENOMIC DNA]</scope>
    <source>
        <strain evidence="3 4">DSM 26407</strain>
    </source>
</reference>
<organism evidence="3 4">
    <name type="scientific">Thioalbus denitrificans</name>
    <dbReference type="NCBI Taxonomy" id="547122"/>
    <lineage>
        <taxon>Bacteria</taxon>
        <taxon>Pseudomonadati</taxon>
        <taxon>Pseudomonadota</taxon>
        <taxon>Gammaproteobacteria</taxon>
        <taxon>Chromatiales</taxon>
        <taxon>Ectothiorhodospiraceae</taxon>
        <taxon>Thioalbus</taxon>
    </lineage>
</organism>
<evidence type="ECO:0000259" key="2">
    <source>
        <dbReference type="Pfam" id="PF14341"/>
    </source>
</evidence>
<dbReference type="AlphaFoldDB" id="A0A369C7I8"/>
<feature type="transmembrane region" description="Helical" evidence="1">
    <location>
        <begin position="16"/>
        <end position="37"/>
    </location>
</feature>
<evidence type="ECO:0000313" key="4">
    <source>
        <dbReference type="Proteomes" id="UP000252707"/>
    </source>
</evidence>
<evidence type="ECO:0000256" key="1">
    <source>
        <dbReference type="SAM" id="Phobius"/>
    </source>
</evidence>
<dbReference type="RefSeq" id="WP_211314929.1">
    <property type="nucleotide sequence ID" value="NZ_QPJY01000006.1"/>
</dbReference>
<gene>
    <name evidence="3" type="ORF">DFQ59_106111</name>
</gene>
<proteinExistence type="predicted"/>
<keyword evidence="1" id="KW-0812">Transmembrane</keyword>
<dbReference type="Pfam" id="PF14341">
    <property type="entry name" value="PilX_N"/>
    <property type="match status" value="1"/>
</dbReference>
<dbReference type="InterPro" id="IPR025746">
    <property type="entry name" value="PilX_N_dom"/>
</dbReference>
<keyword evidence="1" id="KW-0472">Membrane</keyword>
<accession>A0A369C7I8</accession>